<name>A0A852ZZT5_9ACTN</name>
<sequence length="404" mass="44521">MADTDRESTLWTLRKARGWTQQDLVDQFQETAARLGRPIGISLRTVSRWESGNPPWPNVEAQRVLEKLFCLPISQLGFVATGDTVSPSVPAKAEQSDVGPATMDSLHQAVDQLCREYPSAASDTLHQQARGWLNYTTRLLHGRTTLAEHRELLVIVGWLFLLCGCLEHDMGQRRTAELSRAAAARIGAETGHGEITAWSWEMAAWFALTQERYGDALAAAQAGRRPASGHSVAVQLLAQEAKAHARMGSPIDVRKALDHGRGLLDRLPRPAHPEHHFVIDPDKWDFYEMDAYRLLGDDARAGAHAAEVIRLGTRADGTTRSPMRVAEARLTLGVGSARSGELEEAVDNGMAAFEPARKSLPSLLLVGSELDAELQARYPREVATRDYREHLRALATVARRALEA</sequence>
<dbReference type="Gene3D" id="1.10.260.40">
    <property type="entry name" value="lambda repressor-like DNA-binding domains"/>
    <property type="match status" value="1"/>
</dbReference>
<evidence type="ECO:0000313" key="2">
    <source>
        <dbReference type="Proteomes" id="UP000567795"/>
    </source>
</evidence>
<dbReference type="Proteomes" id="UP000567795">
    <property type="component" value="Unassembled WGS sequence"/>
</dbReference>
<dbReference type="InterPro" id="IPR010982">
    <property type="entry name" value="Lambda_DNA-bd_dom_sf"/>
</dbReference>
<accession>A0A852ZZT5</accession>
<reference evidence="1 2" key="1">
    <citation type="submission" date="2020-07" db="EMBL/GenBank/DDBJ databases">
        <title>Sequencing the genomes of 1000 actinobacteria strains.</title>
        <authorList>
            <person name="Klenk H.-P."/>
        </authorList>
    </citation>
    <scope>NUCLEOTIDE SEQUENCE [LARGE SCALE GENOMIC DNA]</scope>
    <source>
        <strain evidence="1 2">DSM 42178</strain>
    </source>
</reference>
<dbReference type="SUPFAM" id="SSF47413">
    <property type="entry name" value="lambda repressor-like DNA-binding domains"/>
    <property type="match status" value="1"/>
</dbReference>
<dbReference type="RefSeq" id="WP_179816630.1">
    <property type="nucleotide sequence ID" value="NZ_JACBZD010000002.1"/>
</dbReference>
<gene>
    <name evidence="1" type="ORF">FHU37_004688</name>
</gene>
<keyword evidence="2" id="KW-1185">Reference proteome</keyword>
<protein>
    <submittedName>
        <fullName evidence="1">Transcriptional regulator with XRE-family HTH domain</fullName>
    </submittedName>
</protein>
<organism evidence="1 2">
    <name type="scientific">Allostreptomyces psammosilenae</name>
    <dbReference type="NCBI Taxonomy" id="1892865"/>
    <lineage>
        <taxon>Bacteria</taxon>
        <taxon>Bacillati</taxon>
        <taxon>Actinomycetota</taxon>
        <taxon>Actinomycetes</taxon>
        <taxon>Kitasatosporales</taxon>
        <taxon>Streptomycetaceae</taxon>
        <taxon>Allostreptomyces</taxon>
    </lineage>
</organism>
<evidence type="ECO:0000313" key="1">
    <source>
        <dbReference type="EMBL" id="NYI07659.1"/>
    </source>
</evidence>
<dbReference type="EMBL" id="JACBZD010000002">
    <property type="protein sequence ID" value="NYI07659.1"/>
    <property type="molecule type" value="Genomic_DNA"/>
</dbReference>
<dbReference type="AlphaFoldDB" id="A0A852ZZT5"/>
<dbReference type="GO" id="GO:0003677">
    <property type="term" value="F:DNA binding"/>
    <property type="evidence" value="ECO:0007669"/>
    <property type="project" value="InterPro"/>
</dbReference>
<dbReference type="InterPro" id="IPR001387">
    <property type="entry name" value="Cro/C1-type_HTH"/>
</dbReference>
<proteinExistence type="predicted"/>
<comment type="caution">
    <text evidence="1">The sequence shown here is derived from an EMBL/GenBank/DDBJ whole genome shotgun (WGS) entry which is preliminary data.</text>
</comment>
<dbReference type="CDD" id="cd00093">
    <property type="entry name" value="HTH_XRE"/>
    <property type="match status" value="1"/>
</dbReference>